<dbReference type="EMBL" id="STGJ01000006">
    <property type="protein sequence ID" value="TIC83679.1"/>
    <property type="molecule type" value="Genomic_DNA"/>
</dbReference>
<proteinExistence type="predicted"/>
<feature type="compositionally biased region" description="Polar residues" evidence="1">
    <location>
        <begin position="1"/>
        <end position="16"/>
    </location>
</feature>
<keyword evidence="3" id="KW-1185">Reference proteome</keyword>
<organism evidence="2 3">
    <name type="scientific">Crenobacter intestini</name>
    <dbReference type="NCBI Taxonomy" id="2563443"/>
    <lineage>
        <taxon>Bacteria</taxon>
        <taxon>Pseudomonadati</taxon>
        <taxon>Pseudomonadota</taxon>
        <taxon>Betaproteobacteria</taxon>
        <taxon>Neisseriales</taxon>
        <taxon>Neisseriaceae</taxon>
        <taxon>Crenobacter</taxon>
    </lineage>
</organism>
<reference evidence="2 3" key="1">
    <citation type="submission" date="2019-04" db="EMBL/GenBank/DDBJ databases">
        <title>Crenobacter sp. nov.</title>
        <authorList>
            <person name="Shi S."/>
        </authorList>
    </citation>
    <scope>NUCLEOTIDE SEQUENCE [LARGE SCALE GENOMIC DNA]</scope>
    <source>
        <strain evidence="2 3">GY 70310</strain>
    </source>
</reference>
<evidence type="ECO:0000313" key="3">
    <source>
        <dbReference type="Proteomes" id="UP000308891"/>
    </source>
</evidence>
<evidence type="ECO:0000313" key="2">
    <source>
        <dbReference type="EMBL" id="TIC83679.1"/>
    </source>
</evidence>
<dbReference type="Proteomes" id="UP000308891">
    <property type="component" value="Unassembled WGS sequence"/>
</dbReference>
<protein>
    <submittedName>
        <fullName evidence="2">Uncharacterized protein</fullName>
    </submittedName>
</protein>
<comment type="caution">
    <text evidence="2">The sequence shown here is derived from an EMBL/GenBank/DDBJ whole genome shotgun (WGS) entry which is preliminary data.</text>
</comment>
<dbReference type="RefSeq" id="WP_136552196.1">
    <property type="nucleotide sequence ID" value="NZ_STGJ01000006.1"/>
</dbReference>
<dbReference type="AlphaFoldDB" id="A0A4T0UX39"/>
<name>A0A4T0UX39_9NEIS</name>
<evidence type="ECO:0000256" key="1">
    <source>
        <dbReference type="SAM" id="MobiDB-lite"/>
    </source>
</evidence>
<accession>A0A4T0UX39</accession>
<feature type="region of interest" description="Disordered" evidence="1">
    <location>
        <begin position="1"/>
        <end position="32"/>
    </location>
</feature>
<gene>
    <name evidence="2" type="ORF">E5K04_06570</name>
</gene>
<sequence length="102" mass="11165">MYDCQTDTYTDFQYGQTGRPPPPRSGLCGPLEAISPEPARQSTLSRLVAHASALGYECRHHGERVRVLDVSLEHALQLDAAFGAELAIRCELRIDGFVPLPG</sequence>
<dbReference type="OrthoDB" id="8590112at2"/>